<sequence length="21" mass="2632">MRECYVVILGMRPTVWRVFIY</sequence>
<gene>
    <name evidence="1" type="ORF">LSH36_520g01091</name>
</gene>
<dbReference type="EMBL" id="JAODUP010000520">
    <property type="protein sequence ID" value="KAK2148031.1"/>
    <property type="molecule type" value="Genomic_DNA"/>
</dbReference>
<accession>A0AAD9MY52</accession>
<protein>
    <submittedName>
        <fullName evidence="1">Uncharacterized protein</fullName>
    </submittedName>
</protein>
<reference evidence="1" key="1">
    <citation type="journal article" date="2023" name="Mol. Biol. Evol.">
        <title>Third-Generation Sequencing Reveals the Adaptive Role of the Epigenome in Three Deep-Sea Polychaetes.</title>
        <authorList>
            <person name="Perez M."/>
            <person name="Aroh O."/>
            <person name="Sun Y."/>
            <person name="Lan Y."/>
            <person name="Juniper S.K."/>
            <person name="Young C.R."/>
            <person name="Angers B."/>
            <person name="Qian P.Y."/>
        </authorList>
    </citation>
    <scope>NUCLEOTIDE SEQUENCE</scope>
    <source>
        <strain evidence="1">P08H-3</strain>
    </source>
</reference>
<organism evidence="1 2">
    <name type="scientific">Paralvinella palmiformis</name>
    <dbReference type="NCBI Taxonomy" id="53620"/>
    <lineage>
        <taxon>Eukaryota</taxon>
        <taxon>Metazoa</taxon>
        <taxon>Spiralia</taxon>
        <taxon>Lophotrochozoa</taxon>
        <taxon>Annelida</taxon>
        <taxon>Polychaeta</taxon>
        <taxon>Sedentaria</taxon>
        <taxon>Canalipalpata</taxon>
        <taxon>Terebellida</taxon>
        <taxon>Terebelliformia</taxon>
        <taxon>Alvinellidae</taxon>
        <taxon>Paralvinella</taxon>
    </lineage>
</organism>
<name>A0AAD9MY52_9ANNE</name>
<comment type="caution">
    <text evidence="1">The sequence shown here is derived from an EMBL/GenBank/DDBJ whole genome shotgun (WGS) entry which is preliminary data.</text>
</comment>
<evidence type="ECO:0000313" key="2">
    <source>
        <dbReference type="Proteomes" id="UP001208570"/>
    </source>
</evidence>
<dbReference type="Proteomes" id="UP001208570">
    <property type="component" value="Unassembled WGS sequence"/>
</dbReference>
<keyword evidence="2" id="KW-1185">Reference proteome</keyword>
<dbReference type="AlphaFoldDB" id="A0AAD9MY52"/>
<proteinExistence type="predicted"/>
<evidence type="ECO:0000313" key="1">
    <source>
        <dbReference type="EMBL" id="KAK2148031.1"/>
    </source>
</evidence>